<dbReference type="EC" id="2.7.13.3" evidence="2"/>
<dbReference type="InterPro" id="IPR036890">
    <property type="entry name" value="HATPase_C_sf"/>
</dbReference>
<comment type="caution">
    <text evidence="8">The sequence shown here is derived from an EMBL/GenBank/DDBJ whole genome shotgun (WGS) entry which is preliminary data.</text>
</comment>
<dbReference type="PANTHER" id="PTHR43711">
    <property type="entry name" value="TWO-COMPONENT HISTIDINE KINASE"/>
    <property type="match status" value="1"/>
</dbReference>
<evidence type="ECO:0000256" key="3">
    <source>
        <dbReference type="ARBA" id="ARBA00022553"/>
    </source>
</evidence>
<dbReference type="InterPro" id="IPR005467">
    <property type="entry name" value="His_kinase_dom"/>
</dbReference>
<dbReference type="FunFam" id="3.30.565.10:FF:000006">
    <property type="entry name" value="Sensor histidine kinase WalK"/>
    <property type="match status" value="1"/>
</dbReference>
<gene>
    <name evidence="8" type="ORF">KDW_28880</name>
</gene>
<evidence type="ECO:0000313" key="8">
    <source>
        <dbReference type="EMBL" id="GER88726.1"/>
    </source>
</evidence>
<organism evidence="8 9">
    <name type="scientific">Dictyobacter vulcani</name>
    <dbReference type="NCBI Taxonomy" id="2607529"/>
    <lineage>
        <taxon>Bacteria</taxon>
        <taxon>Bacillati</taxon>
        <taxon>Chloroflexota</taxon>
        <taxon>Ktedonobacteria</taxon>
        <taxon>Ktedonobacterales</taxon>
        <taxon>Dictyobacteraceae</taxon>
        <taxon>Dictyobacter</taxon>
    </lineage>
</organism>
<evidence type="ECO:0000256" key="5">
    <source>
        <dbReference type="ARBA" id="ARBA00022777"/>
    </source>
</evidence>
<dbReference type="AlphaFoldDB" id="A0A5J4KU49"/>
<sequence length="474" mass="53040">MESMSDTWLLSAIAQHMRDLLCCDDVSILLACYEPLYRHPLLEQVSASLAEDTDNNCSSATAFVLADERMRAICDIAIQTGTVRSFMEAPHPSPQSPIRLIAPLWCPRGIVGLVICTTTCASGFGPGEYRLLSQQLATLALQVEQVLEYICMQHASRLHPHVQADHSYGKNDSDDQATSLIRSNSMSVEQEPILSEQNVFFSMISHDLRLPLSIIKGYVGLLQVYGCTGEDEWYAQQLTMESQRSYLKTVMEQVQHMEVLVADLLDLSRLQARQLTLRPTALDLLALCQRVARQMQDRVDQQVAGRFTIRCPDEMKLPLVWADEHRVRQILENLLENAIKYSPDGGLIEILAYRTYPCTIGRLLPSEDNVPARAQEDASLISITIRDHGIGIPQWQQALVFKPFQRLEQPATRQIAGLGLGLYIVRKLVEAMHGSIILKSKEGQGTSITLTLPIAMANSSPDQINTQRFAVFHT</sequence>
<dbReference type="Gene3D" id="1.10.287.130">
    <property type="match status" value="1"/>
</dbReference>
<evidence type="ECO:0000313" key="9">
    <source>
        <dbReference type="Proteomes" id="UP000326912"/>
    </source>
</evidence>
<dbReference type="PROSITE" id="PS50109">
    <property type="entry name" value="HIS_KIN"/>
    <property type="match status" value="1"/>
</dbReference>
<dbReference type="Pfam" id="PF00512">
    <property type="entry name" value="HisKA"/>
    <property type="match status" value="1"/>
</dbReference>
<keyword evidence="6" id="KW-0902">Two-component regulatory system</keyword>
<evidence type="ECO:0000256" key="6">
    <source>
        <dbReference type="ARBA" id="ARBA00023012"/>
    </source>
</evidence>
<keyword evidence="5" id="KW-0418">Kinase</keyword>
<evidence type="ECO:0000256" key="4">
    <source>
        <dbReference type="ARBA" id="ARBA00022679"/>
    </source>
</evidence>
<protein>
    <recommendedName>
        <fullName evidence="2">histidine kinase</fullName>
        <ecNumber evidence="2">2.7.13.3</ecNumber>
    </recommendedName>
</protein>
<accession>A0A5J4KU49</accession>
<keyword evidence="9" id="KW-1185">Reference proteome</keyword>
<dbReference type="SMART" id="SM00388">
    <property type="entry name" value="HisKA"/>
    <property type="match status" value="1"/>
</dbReference>
<keyword evidence="3" id="KW-0597">Phosphoprotein</keyword>
<evidence type="ECO:0000256" key="1">
    <source>
        <dbReference type="ARBA" id="ARBA00000085"/>
    </source>
</evidence>
<feature type="domain" description="Histidine kinase" evidence="7">
    <location>
        <begin position="203"/>
        <end position="456"/>
    </location>
</feature>
<dbReference type="InterPro" id="IPR004358">
    <property type="entry name" value="Sig_transdc_His_kin-like_C"/>
</dbReference>
<proteinExistence type="predicted"/>
<dbReference type="Proteomes" id="UP000326912">
    <property type="component" value="Unassembled WGS sequence"/>
</dbReference>
<dbReference type="EMBL" id="BKZW01000001">
    <property type="protein sequence ID" value="GER88726.1"/>
    <property type="molecule type" value="Genomic_DNA"/>
</dbReference>
<dbReference type="PRINTS" id="PR00344">
    <property type="entry name" value="BCTRLSENSOR"/>
</dbReference>
<name>A0A5J4KU49_9CHLR</name>
<keyword evidence="4" id="KW-0808">Transferase</keyword>
<evidence type="ECO:0000256" key="2">
    <source>
        <dbReference type="ARBA" id="ARBA00012438"/>
    </source>
</evidence>
<dbReference type="PANTHER" id="PTHR43711:SF1">
    <property type="entry name" value="HISTIDINE KINASE 1"/>
    <property type="match status" value="1"/>
</dbReference>
<dbReference type="InterPro" id="IPR003594">
    <property type="entry name" value="HATPase_dom"/>
</dbReference>
<dbReference type="Gene3D" id="3.30.565.10">
    <property type="entry name" value="Histidine kinase-like ATPase, C-terminal domain"/>
    <property type="match status" value="1"/>
</dbReference>
<dbReference type="InterPro" id="IPR050736">
    <property type="entry name" value="Sensor_HK_Regulatory"/>
</dbReference>
<dbReference type="CDD" id="cd00082">
    <property type="entry name" value="HisKA"/>
    <property type="match status" value="1"/>
</dbReference>
<dbReference type="SMART" id="SM00387">
    <property type="entry name" value="HATPase_c"/>
    <property type="match status" value="1"/>
</dbReference>
<dbReference type="CDD" id="cd00075">
    <property type="entry name" value="HATPase"/>
    <property type="match status" value="1"/>
</dbReference>
<evidence type="ECO:0000259" key="7">
    <source>
        <dbReference type="PROSITE" id="PS50109"/>
    </source>
</evidence>
<dbReference type="SUPFAM" id="SSF55874">
    <property type="entry name" value="ATPase domain of HSP90 chaperone/DNA topoisomerase II/histidine kinase"/>
    <property type="match status" value="1"/>
</dbReference>
<dbReference type="InterPro" id="IPR003661">
    <property type="entry name" value="HisK_dim/P_dom"/>
</dbReference>
<dbReference type="InterPro" id="IPR036097">
    <property type="entry name" value="HisK_dim/P_sf"/>
</dbReference>
<dbReference type="GO" id="GO:0000155">
    <property type="term" value="F:phosphorelay sensor kinase activity"/>
    <property type="evidence" value="ECO:0007669"/>
    <property type="project" value="InterPro"/>
</dbReference>
<reference evidence="8 9" key="1">
    <citation type="submission" date="2019-10" db="EMBL/GenBank/DDBJ databases">
        <title>Dictyobacter vulcani sp. nov., within the class Ktedonobacteria, isolated from soil of volcanic Mt. Zao.</title>
        <authorList>
            <person name="Zheng Y."/>
            <person name="Wang C.M."/>
            <person name="Sakai Y."/>
            <person name="Abe K."/>
            <person name="Yokota A."/>
            <person name="Yabe S."/>
        </authorList>
    </citation>
    <scope>NUCLEOTIDE SEQUENCE [LARGE SCALE GENOMIC DNA]</scope>
    <source>
        <strain evidence="8 9">W12</strain>
    </source>
</reference>
<comment type="catalytic activity">
    <reaction evidence="1">
        <text>ATP + protein L-histidine = ADP + protein N-phospho-L-histidine.</text>
        <dbReference type="EC" id="2.7.13.3"/>
    </reaction>
</comment>
<dbReference type="SUPFAM" id="SSF47384">
    <property type="entry name" value="Homodimeric domain of signal transducing histidine kinase"/>
    <property type="match status" value="1"/>
</dbReference>
<dbReference type="Pfam" id="PF02518">
    <property type="entry name" value="HATPase_c"/>
    <property type="match status" value="1"/>
</dbReference>